<reference evidence="2 3" key="1">
    <citation type="submission" date="2017-08" db="EMBL/GenBank/DDBJ databases">
        <title>Genome sequences of Ralstonia solanacearum Species Complex (RSSC) isolated from Potato bacterial wilts in Korea.</title>
        <authorList>
            <person name="Cho H."/>
            <person name="Song E.-S."/>
            <person name="Lee Y.K."/>
            <person name="Lee S."/>
            <person name="Lee S.-W."/>
            <person name="Jo A."/>
            <person name="Kim J.-G."/>
            <person name="Hwang I."/>
        </authorList>
    </citation>
    <scope>NUCLEOTIDE SEQUENCE [LARGE SCALE GENOMIC DNA]</scope>
    <source>
        <strain evidence="2 3">T98</strain>
    </source>
</reference>
<keyword evidence="1" id="KW-0812">Transmembrane</keyword>
<dbReference type="Proteomes" id="UP000261758">
    <property type="component" value="Chromosome"/>
</dbReference>
<keyword evidence="1" id="KW-0472">Membrane</keyword>
<keyword evidence="1" id="KW-1133">Transmembrane helix</keyword>
<sequence length="129" mass="14051">MDQPKKQGRGRLFYLVSGIVLGSLITSFLASLAVERRDAVVVSSYQGLEGARSLQAEGAGHKLDAYSHQANMVAVMEQKKGALGLDLVPWSLWTPFSSIAQTLIIPTPNNSWSDAVLQVQKNRLVQLSK</sequence>
<dbReference type="EMBL" id="CP022759">
    <property type="protein sequence ID" value="AXV81377.1"/>
    <property type="molecule type" value="Genomic_DNA"/>
</dbReference>
<name>A0AAD0WGV6_RALSL</name>
<dbReference type="AlphaFoldDB" id="A0AAD0WGV6"/>
<dbReference type="RefSeq" id="WP_118869397.1">
    <property type="nucleotide sequence ID" value="NZ_CP022759.1"/>
</dbReference>
<accession>A0AAD0WGV6</accession>
<protein>
    <submittedName>
        <fullName evidence="2">Uncharacterized protein</fullName>
    </submittedName>
</protein>
<organism evidence="2 3">
    <name type="scientific">Ralstonia solanacearum</name>
    <name type="common">Pseudomonas solanacearum</name>
    <dbReference type="NCBI Taxonomy" id="305"/>
    <lineage>
        <taxon>Bacteria</taxon>
        <taxon>Pseudomonadati</taxon>
        <taxon>Pseudomonadota</taxon>
        <taxon>Betaproteobacteria</taxon>
        <taxon>Burkholderiales</taxon>
        <taxon>Burkholderiaceae</taxon>
        <taxon>Ralstonia</taxon>
        <taxon>Ralstonia solanacearum species complex</taxon>
    </lineage>
</organism>
<gene>
    <name evidence="2" type="ORF">CJO77_07295</name>
</gene>
<evidence type="ECO:0000256" key="1">
    <source>
        <dbReference type="SAM" id="Phobius"/>
    </source>
</evidence>
<evidence type="ECO:0000313" key="3">
    <source>
        <dbReference type="Proteomes" id="UP000261758"/>
    </source>
</evidence>
<proteinExistence type="predicted"/>
<feature type="transmembrane region" description="Helical" evidence="1">
    <location>
        <begin position="12"/>
        <end position="34"/>
    </location>
</feature>
<evidence type="ECO:0000313" key="2">
    <source>
        <dbReference type="EMBL" id="AXV81377.1"/>
    </source>
</evidence>